<protein>
    <submittedName>
        <fullName evidence="1">Uncharacterized protein</fullName>
    </submittedName>
</protein>
<gene>
    <name evidence="1" type="ORF">SDC9_183059</name>
</gene>
<comment type="caution">
    <text evidence="1">The sequence shown here is derived from an EMBL/GenBank/DDBJ whole genome shotgun (WGS) entry which is preliminary data.</text>
</comment>
<dbReference type="AlphaFoldDB" id="A0A645H973"/>
<dbReference type="EMBL" id="VSSQ01089223">
    <property type="protein sequence ID" value="MPN35561.1"/>
    <property type="molecule type" value="Genomic_DNA"/>
</dbReference>
<name>A0A645H973_9ZZZZ</name>
<sequence>MKPIKPSAIPTLIEKKTDTIIAGASIERIASNISGIWTLSTILDLVIPLDGVTIVSSSRNITVPSFPKGPVTVQSDVAEKVSKLKILPGMPL</sequence>
<evidence type="ECO:0000313" key="1">
    <source>
        <dbReference type="EMBL" id="MPN35561.1"/>
    </source>
</evidence>
<proteinExistence type="predicted"/>
<accession>A0A645H973</accession>
<reference evidence="1" key="1">
    <citation type="submission" date="2019-08" db="EMBL/GenBank/DDBJ databases">
        <authorList>
            <person name="Kucharzyk K."/>
            <person name="Murdoch R.W."/>
            <person name="Higgins S."/>
            <person name="Loffler F."/>
        </authorList>
    </citation>
    <scope>NUCLEOTIDE SEQUENCE</scope>
</reference>
<organism evidence="1">
    <name type="scientific">bioreactor metagenome</name>
    <dbReference type="NCBI Taxonomy" id="1076179"/>
    <lineage>
        <taxon>unclassified sequences</taxon>
        <taxon>metagenomes</taxon>
        <taxon>ecological metagenomes</taxon>
    </lineage>
</organism>